<dbReference type="Pfam" id="PF00665">
    <property type="entry name" value="rve"/>
    <property type="match status" value="1"/>
</dbReference>
<accession>A0A9W6JFK6</accession>
<feature type="domain" description="Integrase catalytic" evidence="1">
    <location>
        <begin position="20"/>
        <end position="182"/>
    </location>
</feature>
<dbReference type="PANTHER" id="PTHR46889">
    <property type="entry name" value="TRANSPOSASE INSF FOR INSERTION SEQUENCE IS3B-RELATED"/>
    <property type="match status" value="1"/>
</dbReference>
<comment type="caution">
    <text evidence="2">The sequence shown here is derived from an EMBL/GenBank/DDBJ whole genome shotgun (WGS) entry which is preliminary data.</text>
</comment>
<dbReference type="EMBL" id="BSFK01000005">
    <property type="protein sequence ID" value="GLK75531.1"/>
    <property type="molecule type" value="Genomic_DNA"/>
</dbReference>
<reference evidence="2" key="1">
    <citation type="journal article" date="2014" name="Int. J. Syst. Evol. Microbiol.">
        <title>Complete genome sequence of Corynebacterium casei LMG S-19264T (=DSM 44701T), isolated from a smear-ripened cheese.</title>
        <authorList>
            <consortium name="US DOE Joint Genome Institute (JGI-PGF)"/>
            <person name="Walter F."/>
            <person name="Albersmeier A."/>
            <person name="Kalinowski J."/>
            <person name="Ruckert C."/>
        </authorList>
    </citation>
    <scope>NUCLEOTIDE SEQUENCE</scope>
    <source>
        <strain evidence="2">VKM B-2555</strain>
    </source>
</reference>
<dbReference type="InterPro" id="IPR050900">
    <property type="entry name" value="Transposase_IS3/IS150/IS904"/>
</dbReference>
<dbReference type="AlphaFoldDB" id="A0A9W6JFK6"/>
<organism evidence="2 3">
    <name type="scientific">Methylopila jiangsuensis</name>
    <dbReference type="NCBI Taxonomy" id="586230"/>
    <lineage>
        <taxon>Bacteria</taxon>
        <taxon>Pseudomonadati</taxon>
        <taxon>Pseudomonadota</taxon>
        <taxon>Alphaproteobacteria</taxon>
        <taxon>Hyphomicrobiales</taxon>
        <taxon>Methylopilaceae</taxon>
        <taxon>Methylopila</taxon>
    </lineage>
</organism>
<sequence>MRGWARQKSHQSGACGFRGRSGGPSPLRLAHVSTWSGFVYVAFVIDAYARRIVGWRVSRTAHASFVLDALEQALHERRPVHRGGLVHHSDRGSQYVSIRYTERLAEAGIEPSVGSVGDSYDNALAETINGLYKAELLHRRGPWRSFEAVEFATLTWVDWFNNRRLLQPIGNIPPAEAEERYYAMLDQPAIAA</sequence>
<dbReference type="GO" id="GO:0003676">
    <property type="term" value="F:nucleic acid binding"/>
    <property type="evidence" value="ECO:0007669"/>
    <property type="project" value="InterPro"/>
</dbReference>
<dbReference type="Proteomes" id="UP001143364">
    <property type="component" value="Unassembled WGS sequence"/>
</dbReference>
<dbReference type="InterPro" id="IPR048020">
    <property type="entry name" value="Transpos_IS3"/>
</dbReference>
<dbReference type="SUPFAM" id="SSF53098">
    <property type="entry name" value="Ribonuclease H-like"/>
    <property type="match status" value="1"/>
</dbReference>
<name>A0A9W6JFK6_9HYPH</name>
<evidence type="ECO:0000313" key="2">
    <source>
        <dbReference type="EMBL" id="GLK75531.1"/>
    </source>
</evidence>
<dbReference type="InterPro" id="IPR012337">
    <property type="entry name" value="RNaseH-like_sf"/>
</dbReference>
<dbReference type="Gene3D" id="3.30.420.10">
    <property type="entry name" value="Ribonuclease H-like superfamily/Ribonuclease H"/>
    <property type="match status" value="1"/>
</dbReference>
<proteinExistence type="predicted"/>
<dbReference type="InterPro" id="IPR036397">
    <property type="entry name" value="RNaseH_sf"/>
</dbReference>
<dbReference type="InterPro" id="IPR001584">
    <property type="entry name" value="Integrase_cat-core"/>
</dbReference>
<protein>
    <recommendedName>
        <fullName evidence="1">Integrase catalytic domain-containing protein</fullName>
    </recommendedName>
</protein>
<evidence type="ECO:0000259" key="1">
    <source>
        <dbReference type="PROSITE" id="PS50994"/>
    </source>
</evidence>
<dbReference type="PROSITE" id="PS50994">
    <property type="entry name" value="INTEGRASE"/>
    <property type="match status" value="1"/>
</dbReference>
<dbReference type="PANTHER" id="PTHR46889:SF5">
    <property type="entry name" value="INTEGRASE PROTEIN"/>
    <property type="match status" value="1"/>
</dbReference>
<dbReference type="NCBIfam" id="NF033516">
    <property type="entry name" value="transpos_IS3"/>
    <property type="match status" value="1"/>
</dbReference>
<keyword evidence="3" id="KW-1185">Reference proteome</keyword>
<reference evidence="2" key="2">
    <citation type="submission" date="2023-01" db="EMBL/GenBank/DDBJ databases">
        <authorList>
            <person name="Sun Q."/>
            <person name="Evtushenko L."/>
        </authorList>
    </citation>
    <scope>NUCLEOTIDE SEQUENCE</scope>
    <source>
        <strain evidence="2">VKM B-2555</strain>
    </source>
</reference>
<dbReference type="GO" id="GO:0015074">
    <property type="term" value="P:DNA integration"/>
    <property type="evidence" value="ECO:0007669"/>
    <property type="project" value="InterPro"/>
</dbReference>
<gene>
    <name evidence="2" type="ORF">GCM10008171_07850</name>
</gene>
<evidence type="ECO:0000313" key="3">
    <source>
        <dbReference type="Proteomes" id="UP001143364"/>
    </source>
</evidence>